<evidence type="ECO:0000256" key="3">
    <source>
        <dbReference type="ARBA" id="ARBA00022528"/>
    </source>
</evidence>
<dbReference type="PANTHER" id="PTHR11088:SF74">
    <property type="entry name" value="ADENYLATE ISOPENTENYLTRANSFERASE 5, CHLOROPLASTIC"/>
    <property type="match status" value="1"/>
</dbReference>
<evidence type="ECO:0000256" key="4">
    <source>
        <dbReference type="ARBA" id="ARBA00022640"/>
    </source>
</evidence>
<dbReference type="GO" id="GO:0052622">
    <property type="term" value="F:ATP/ADP dimethylallyltransferase activity"/>
    <property type="evidence" value="ECO:0007669"/>
    <property type="project" value="UniProtKB-EC"/>
</dbReference>
<dbReference type="Proteomes" id="UP001642360">
    <property type="component" value="Unassembled WGS sequence"/>
</dbReference>
<evidence type="ECO:0000256" key="1">
    <source>
        <dbReference type="ARBA" id="ARBA00004229"/>
    </source>
</evidence>
<accession>A0ABC8SXI0</accession>
<evidence type="ECO:0000256" key="10">
    <source>
        <dbReference type="ARBA" id="ARBA00051744"/>
    </source>
</evidence>
<dbReference type="GO" id="GO:0009691">
    <property type="term" value="P:cytokinin biosynthetic process"/>
    <property type="evidence" value="ECO:0007669"/>
    <property type="project" value="UniProtKB-KW"/>
</dbReference>
<evidence type="ECO:0000256" key="9">
    <source>
        <dbReference type="ARBA" id="ARBA00022946"/>
    </source>
</evidence>
<organism evidence="14 15">
    <name type="scientific">Ilex paraguariensis</name>
    <name type="common">yerba mate</name>
    <dbReference type="NCBI Taxonomy" id="185542"/>
    <lineage>
        <taxon>Eukaryota</taxon>
        <taxon>Viridiplantae</taxon>
        <taxon>Streptophyta</taxon>
        <taxon>Embryophyta</taxon>
        <taxon>Tracheophyta</taxon>
        <taxon>Spermatophyta</taxon>
        <taxon>Magnoliopsida</taxon>
        <taxon>eudicotyledons</taxon>
        <taxon>Gunneridae</taxon>
        <taxon>Pentapetalae</taxon>
        <taxon>asterids</taxon>
        <taxon>campanulids</taxon>
        <taxon>Aquifoliales</taxon>
        <taxon>Aquifoliaceae</taxon>
        <taxon>Ilex</taxon>
    </lineage>
</organism>
<evidence type="ECO:0000256" key="8">
    <source>
        <dbReference type="ARBA" id="ARBA00022840"/>
    </source>
</evidence>
<dbReference type="Pfam" id="PF01715">
    <property type="entry name" value="IPPT"/>
    <property type="match status" value="2"/>
</dbReference>
<name>A0ABC8SXI0_9AQUA</name>
<comment type="subcellular location">
    <subcellularLocation>
        <location evidence="1">Plastid</location>
        <location evidence="1">Chloroplast</location>
    </subcellularLocation>
</comment>
<evidence type="ECO:0000256" key="2">
    <source>
        <dbReference type="ARBA" id="ARBA00005842"/>
    </source>
</evidence>
<evidence type="ECO:0000256" key="11">
    <source>
        <dbReference type="ARBA" id="ARBA00052386"/>
    </source>
</evidence>
<evidence type="ECO:0000256" key="7">
    <source>
        <dbReference type="ARBA" id="ARBA00022741"/>
    </source>
</evidence>
<reference evidence="14 15" key="1">
    <citation type="submission" date="2024-02" db="EMBL/GenBank/DDBJ databases">
        <authorList>
            <person name="Vignale AGUSTIN F."/>
            <person name="Sosa J E."/>
            <person name="Modenutti C."/>
        </authorList>
    </citation>
    <scope>NUCLEOTIDE SEQUENCE [LARGE SCALE GENOMIC DNA]</scope>
</reference>
<comment type="catalytic activity">
    <reaction evidence="10">
        <text>dimethylallyl diphosphate + ATP = N(6)-(dimethylallyl)adenosine 5'-triphosphate + diphosphate</text>
        <dbReference type="Rhea" id="RHEA:36331"/>
        <dbReference type="ChEBI" id="CHEBI:30616"/>
        <dbReference type="ChEBI" id="CHEBI:33019"/>
        <dbReference type="ChEBI" id="CHEBI:57623"/>
        <dbReference type="ChEBI" id="CHEBI:73532"/>
        <dbReference type="EC" id="2.5.1.112"/>
    </reaction>
</comment>
<sequence length="327" mass="36629">MRASFSCKQAAQPLVNFPGGLRMEPFNPWRQKDKVVIVMGATGTGKSRLSIDLATRFQAEIINCDKMQVYKGLDIVTNKVTEEECRGVPHHLLGIMDPNVDFTASDFRHHASMAIASTVRANRLPIIAGGSNSYIKALVNDHIEFNSKYDCCFLWVDLSLRVLHSFVSKRVNRMMEAGLIDEVRRFFNPEGDYTRGIRRAIGVPEMHQYFRVESIVDDITRARVLEASIDQIKANTCKLACCQLQNVLRLQNQLKWDMYHLDATEAFLKRGAESDEAWERLVAGPSTMIVEQFLYEQDFAPPITVPRTSVALGSTGATATAVAAAAR</sequence>
<evidence type="ECO:0000256" key="6">
    <source>
        <dbReference type="ARBA" id="ARBA00022712"/>
    </source>
</evidence>
<dbReference type="GO" id="GO:0005524">
    <property type="term" value="F:ATP binding"/>
    <property type="evidence" value="ECO:0007669"/>
    <property type="project" value="UniProtKB-KW"/>
</dbReference>
<keyword evidence="7" id="KW-0547">Nucleotide-binding</keyword>
<evidence type="ECO:0000313" key="15">
    <source>
        <dbReference type="Proteomes" id="UP001642360"/>
    </source>
</evidence>
<comment type="similarity">
    <text evidence="2">Belongs to the IPP transferase family.</text>
</comment>
<dbReference type="AlphaFoldDB" id="A0ABC8SXI0"/>
<keyword evidence="9" id="KW-0809">Transit peptide</keyword>
<evidence type="ECO:0000256" key="13">
    <source>
        <dbReference type="ARBA" id="ARBA00066838"/>
    </source>
</evidence>
<proteinExistence type="inferred from homology"/>
<dbReference type="GO" id="GO:0009824">
    <property type="term" value="F:AMP dimethylallyltransferase activity"/>
    <property type="evidence" value="ECO:0007669"/>
    <property type="project" value="UniProtKB-ARBA"/>
</dbReference>
<dbReference type="PANTHER" id="PTHR11088">
    <property type="entry name" value="TRNA DIMETHYLALLYLTRANSFERASE"/>
    <property type="match status" value="1"/>
</dbReference>
<evidence type="ECO:0000313" key="14">
    <source>
        <dbReference type="EMBL" id="CAK9161894.1"/>
    </source>
</evidence>
<dbReference type="InterPro" id="IPR027417">
    <property type="entry name" value="P-loop_NTPase"/>
</dbReference>
<comment type="caution">
    <text evidence="14">The sequence shown here is derived from an EMBL/GenBank/DDBJ whole genome shotgun (WGS) entry which is preliminary data.</text>
</comment>
<protein>
    <recommendedName>
        <fullName evidence="13">adenylate dimethylallyltransferase (ADP/ATP-dependent)</fullName>
        <ecNumber evidence="13">2.5.1.112</ecNumber>
    </recommendedName>
</protein>
<dbReference type="FunFam" id="3.40.50.300:FF:000816">
    <property type="entry name" value="Adenylate isopentenyltransferase 5, chloroplastic"/>
    <property type="match status" value="1"/>
</dbReference>
<dbReference type="EMBL" id="CAUOFW020003758">
    <property type="protein sequence ID" value="CAK9161894.1"/>
    <property type="molecule type" value="Genomic_DNA"/>
</dbReference>
<evidence type="ECO:0000256" key="12">
    <source>
        <dbReference type="ARBA" id="ARBA00055191"/>
    </source>
</evidence>
<dbReference type="GO" id="GO:0009507">
    <property type="term" value="C:chloroplast"/>
    <property type="evidence" value="ECO:0007669"/>
    <property type="project" value="UniProtKB-SubCell"/>
</dbReference>
<dbReference type="InterPro" id="IPR039657">
    <property type="entry name" value="Dimethylallyltransferase"/>
</dbReference>
<keyword evidence="5" id="KW-0808">Transferase</keyword>
<keyword evidence="6" id="KW-0203">Cytokinin biosynthesis</keyword>
<keyword evidence="4" id="KW-0934">Plastid</keyword>
<gene>
    <name evidence="14" type="ORF">ILEXP_LOCUS30720</name>
</gene>
<dbReference type="Gene3D" id="1.10.287.890">
    <property type="entry name" value="Crystal structure of tRNA isopentenylpyrophosphate transferase (bh2366) domain"/>
    <property type="match status" value="1"/>
</dbReference>
<comment type="catalytic activity">
    <reaction evidence="11">
        <text>dimethylallyl diphosphate + ADP = N(6)-(dimethylallyl)adenosine 5'-diphosphate + diphosphate</text>
        <dbReference type="Rhea" id="RHEA:36327"/>
        <dbReference type="ChEBI" id="CHEBI:33019"/>
        <dbReference type="ChEBI" id="CHEBI:57623"/>
        <dbReference type="ChEBI" id="CHEBI:73533"/>
        <dbReference type="ChEBI" id="CHEBI:456216"/>
        <dbReference type="EC" id="2.5.1.112"/>
    </reaction>
</comment>
<dbReference type="Gene3D" id="3.40.50.300">
    <property type="entry name" value="P-loop containing nucleotide triphosphate hydrolases"/>
    <property type="match status" value="1"/>
</dbReference>
<keyword evidence="15" id="KW-1185">Reference proteome</keyword>
<keyword evidence="3" id="KW-0150">Chloroplast</keyword>
<dbReference type="FunFam" id="1.10.287.890:FF:000002">
    <property type="entry name" value="Adenylate isopentenyltransferase 5, chloroplastic"/>
    <property type="match status" value="1"/>
</dbReference>
<evidence type="ECO:0000256" key="5">
    <source>
        <dbReference type="ARBA" id="ARBA00022679"/>
    </source>
</evidence>
<dbReference type="EC" id="2.5.1.112" evidence="13"/>
<dbReference type="SUPFAM" id="SSF52540">
    <property type="entry name" value="P-loop containing nucleoside triphosphate hydrolases"/>
    <property type="match status" value="1"/>
</dbReference>
<comment type="function">
    <text evidence="12">Involved in cytokinin biosynthesis. Catalyzes the transfer of an isopentenyl group from dimethylallyl diphosphate (DMAPP) to ATP and ADP.</text>
</comment>
<keyword evidence="8" id="KW-0067">ATP-binding</keyword>